<evidence type="ECO:0000313" key="3">
    <source>
        <dbReference type="EMBL" id="OJH38117.1"/>
    </source>
</evidence>
<keyword evidence="1" id="KW-0808">Transferase</keyword>
<dbReference type="AlphaFoldDB" id="A0A1L9B793"/>
<dbReference type="InterPro" id="IPR013546">
    <property type="entry name" value="PII_UdlTrfase/GS_AdlTrfase"/>
</dbReference>
<dbReference type="Proteomes" id="UP000182229">
    <property type="component" value="Unassembled WGS sequence"/>
</dbReference>
<organism evidence="3 4">
    <name type="scientific">Cystobacter ferrugineus</name>
    <dbReference type="NCBI Taxonomy" id="83449"/>
    <lineage>
        <taxon>Bacteria</taxon>
        <taxon>Pseudomonadati</taxon>
        <taxon>Myxococcota</taxon>
        <taxon>Myxococcia</taxon>
        <taxon>Myxococcales</taxon>
        <taxon>Cystobacterineae</taxon>
        <taxon>Archangiaceae</taxon>
        <taxon>Cystobacter</taxon>
    </lineage>
</organism>
<evidence type="ECO:0000313" key="4">
    <source>
        <dbReference type="Proteomes" id="UP000182229"/>
    </source>
</evidence>
<dbReference type="Gene3D" id="1.20.120.330">
    <property type="entry name" value="Nucleotidyltransferases domain 2"/>
    <property type="match status" value="1"/>
</dbReference>
<comment type="caution">
    <text evidence="3">The sequence shown here is derived from an EMBL/GenBank/DDBJ whole genome shotgun (WGS) entry which is preliminary data.</text>
</comment>
<keyword evidence="4" id="KW-1185">Reference proteome</keyword>
<accession>A0A1L9B793</accession>
<reference evidence="3 4" key="2">
    <citation type="submission" date="2016-12" db="EMBL/GenBank/DDBJ databases">
        <title>Draft Genome Sequence of Cystobacter ferrugineus Strain Cbfe23.</title>
        <authorList>
            <person name="Akbar S."/>
            <person name="Dowd S.E."/>
            <person name="Stevens D.C."/>
        </authorList>
    </citation>
    <scope>NUCLEOTIDE SEQUENCE [LARGE SCALE GENOMIC DNA]</scope>
    <source>
        <strain evidence="3 4">Cbfe23</strain>
    </source>
</reference>
<dbReference type="EMBL" id="MPIN01000006">
    <property type="protein sequence ID" value="OJH38117.1"/>
    <property type="molecule type" value="Genomic_DNA"/>
</dbReference>
<evidence type="ECO:0000256" key="1">
    <source>
        <dbReference type="ARBA" id="ARBA00022679"/>
    </source>
</evidence>
<dbReference type="GO" id="GO:0016779">
    <property type="term" value="F:nucleotidyltransferase activity"/>
    <property type="evidence" value="ECO:0007669"/>
    <property type="project" value="InterPro"/>
</dbReference>
<dbReference type="Pfam" id="PF08335">
    <property type="entry name" value="GlnD_UR_UTase"/>
    <property type="match status" value="1"/>
</dbReference>
<name>A0A1L9B793_9BACT</name>
<sequence>MLPGPTRTRLLDWLPALLLASGFAPRLLSTRPGLLRVLAPRVRGPHTLTALDALQAEGLLTAGDADVPRQGYLFLRRVENRLRLVHASSLAHILATCHACAARARRLLPGASRRYPTRCFDLKIPPAKNAAASVPPSVPKDSPPR</sequence>
<evidence type="ECO:0000259" key="2">
    <source>
        <dbReference type="Pfam" id="PF08335"/>
    </source>
</evidence>
<proteinExistence type="predicted"/>
<dbReference type="STRING" id="83449.BON30_23460"/>
<reference evidence="4" key="1">
    <citation type="submission" date="2016-11" db="EMBL/GenBank/DDBJ databases">
        <authorList>
            <person name="Shukria A."/>
            <person name="Stevens D.C."/>
        </authorList>
    </citation>
    <scope>NUCLEOTIDE SEQUENCE [LARGE SCALE GENOMIC DNA]</scope>
    <source>
        <strain evidence="4">Cbfe23</strain>
    </source>
</reference>
<dbReference type="RefSeq" id="WP_071900625.1">
    <property type="nucleotide sequence ID" value="NZ_MPIN01000006.1"/>
</dbReference>
<gene>
    <name evidence="3" type="ORF">BON30_23460</name>
</gene>
<protein>
    <recommendedName>
        <fullName evidence="2">PII-uridylyltransferase/Glutamine-synthetase adenylyltransferase domain-containing protein</fullName>
    </recommendedName>
</protein>
<dbReference type="SUPFAM" id="SSF81593">
    <property type="entry name" value="Nucleotidyltransferase substrate binding subunit/domain"/>
    <property type="match status" value="1"/>
</dbReference>
<feature type="domain" description="PII-uridylyltransferase/Glutamine-synthetase adenylyltransferase" evidence="2">
    <location>
        <begin position="46"/>
        <end position="87"/>
    </location>
</feature>